<dbReference type="InterPro" id="IPR053137">
    <property type="entry name" value="NLR-like"/>
</dbReference>
<dbReference type="OrthoDB" id="674604at2759"/>
<feature type="domain" description="DUF676" evidence="3">
    <location>
        <begin position="13"/>
        <end position="164"/>
    </location>
</feature>
<gene>
    <name evidence="4" type="ORF">IMSHALPRED_008078</name>
</gene>
<dbReference type="Pfam" id="PF13424">
    <property type="entry name" value="TPR_12"/>
    <property type="match status" value="1"/>
</dbReference>
<dbReference type="EMBL" id="CAJPDT010000055">
    <property type="protein sequence ID" value="CAF9930058.1"/>
    <property type="molecule type" value="Genomic_DNA"/>
</dbReference>
<dbReference type="InterPro" id="IPR011990">
    <property type="entry name" value="TPR-like_helical_dom_sf"/>
</dbReference>
<evidence type="ECO:0000313" key="4">
    <source>
        <dbReference type="EMBL" id="CAF9930058.1"/>
    </source>
</evidence>
<dbReference type="Pfam" id="PF05057">
    <property type="entry name" value="DUF676"/>
    <property type="match status" value="1"/>
</dbReference>
<dbReference type="SUPFAM" id="SSF48452">
    <property type="entry name" value="TPR-like"/>
    <property type="match status" value="1"/>
</dbReference>
<dbReference type="Gene3D" id="3.40.50.300">
    <property type="entry name" value="P-loop containing nucleotide triphosphate hydrolases"/>
    <property type="match status" value="1"/>
</dbReference>
<dbReference type="Proteomes" id="UP000664534">
    <property type="component" value="Unassembled WGS sequence"/>
</dbReference>
<dbReference type="PRINTS" id="PR00364">
    <property type="entry name" value="DISEASERSIST"/>
</dbReference>
<dbReference type="GO" id="GO:0043531">
    <property type="term" value="F:ADP binding"/>
    <property type="evidence" value="ECO:0007669"/>
    <property type="project" value="InterPro"/>
</dbReference>
<dbReference type="Pfam" id="PF13374">
    <property type="entry name" value="TPR_10"/>
    <property type="match status" value="2"/>
</dbReference>
<dbReference type="Gene3D" id="3.40.50.1820">
    <property type="entry name" value="alpha/beta hydrolase"/>
    <property type="match status" value="1"/>
</dbReference>
<dbReference type="SMART" id="SM00028">
    <property type="entry name" value="TPR"/>
    <property type="match status" value="4"/>
</dbReference>
<dbReference type="SUPFAM" id="SSF52540">
    <property type="entry name" value="P-loop containing nucleoside triphosphate hydrolases"/>
    <property type="match status" value="1"/>
</dbReference>
<evidence type="ECO:0008006" key="6">
    <source>
        <dbReference type="Google" id="ProtNLM"/>
    </source>
</evidence>
<protein>
    <recommendedName>
        <fullName evidence="6">NB-ARC domain-containing protein</fullName>
    </recommendedName>
</protein>
<dbReference type="SUPFAM" id="SSF53474">
    <property type="entry name" value="alpha/beta-Hydrolases"/>
    <property type="match status" value="1"/>
</dbReference>
<evidence type="ECO:0000256" key="1">
    <source>
        <dbReference type="ARBA" id="ARBA00007920"/>
    </source>
</evidence>
<dbReference type="PANTHER" id="PTHR46082">
    <property type="entry name" value="ATP/GTP-BINDING PROTEIN-RELATED"/>
    <property type="match status" value="1"/>
</dbReference>
<name>A0A8H3FYP2_9LECA</name>
<evidence type="ECO:0000313" key="5">
    <source>
        <dbReference type="Proteomes" id="UP000664534"/>
    </source>
</evidence>
<evidence type="ECO:0000259" key="2">
    <source>
        <dbReference type="Pfam" id="PF00931"/>
    </source>
</evidence>
<feature type="domain" description="NB-ARC" evidence="2">
    <location>
        <begin position="308"/>
        <end position="465"/>
    </location>
</feature>
<dbReference type="Pfam" id="PF00931">
    <property type="entry name" value="NB-ARC"/>
    <property type="match status" value="1"/>
</dbReference>
<dbReference type="AlphaFoldDB" id="A0A8H3FYP2"/>
<accession>A0A8H3FYP2</accession>
<dbReference type="InterPro" id="IPR019734">
    <property type="entry name" value="TPR_rpt"/>
</dbReference>
<dbReference type="InterPro" id="IPR007751">
    <property type="entry name" value="DUF676_lipase-like"/>
</dbReference>
<dbReference type="PANTHER" id="PTHR46082:SF6">
    <property type="entry name" value="AAA+ ATPASE DOMAIN-CONTAINING PROTEIN-RELATED"/>
    <property type="match status" value="1"/>
</dbReference>
<comment type="caution">
    <text evidence="4">The sequence shown here is derived from an EMBL/GenBank/DDBJ whole genome shotgun (WGS) entry which is preliminary data.</text>
</comment>
<reference evidence="4" key="1">
    <citation type="submission" date="2021-03" db="EMBL/GenBank/DDBJ databases">
        <authorList>
            <person name="Tagirdzhanova G."/>
        </authorList>
    </citation>
    <scope>NUCLEOTIDE SEQUENCE</scope>
</reference>
<organism evidence="4 5">
    <name type="scientific">Imshaugia aleurites</name>
    <dbReference type="NCBI Taxonomy" id="172621"/>
    <lineage>
        <taxon>Eukaryota</taxon>
        <taxon>Fungi</taxon>
        <taxon>Dikarya</taxon>
        <taxon>Ascomycota</taxon>
        <taxon>Pezizomycotina</taxon>
        <taxon>Lecanoromycetes</taxon>
        <taxon>OSLEUM clade</taxon>
        <taxon>Lecanoromycetidae</taxon>
        <taxon>Lecanorales</taxon>
        <taxon>Lecanorineae</taxon>
        <taxon>Parmeliaceae</taxon>
        <taxon>Imshaugia</taxon>
    </lineage>
</organism>
<dbReference type="InterPro" id="IPR002182">
    <property type="entry name" value="NB-ARC"/>
</dbReference>
<sequence length="904" mass="102449">MPLNSSSEGSCSIVAVHGLNGHRDTTWTSDNNVLWLRDLLPSKLPNARVWTWGYDSRTHTKSHHDHLTIKKLYDHGRELVHDLDGERRDDNTYKRPLIFIAHSLGGIVVKSALLHSDRARPGYLEEERSIKLSTYGIIFMGTPHQGGQGVKIAKILLDLAKLQGNTNESLLKHLEEHSELLQRQNSEFTSVSQDFDIKFAYETLPTPIMGGAAKVIVPKWSAVVPGTPDAAEFGISKDHRQMTKFSNSEDQDFRTLSRVLSSMLQKAEAKIENNWKSEERMKQGRQAYNVTFNIRGVPIVGKYVERHREMQKMEESLSPEEDNKQRRTFVLHGLGGIGKTQLSLAYAREYKSKYTAVFWLNGQTRESLKQSIAGIASQLPEDQISASARTCTQQGSEQMDKAIHEVLRWFDKEGNRKWLLIYDNVDRDDSEEIGDPEAFSIDEYLPQSDQGSIIITTRQHRLRNLGHEMSVTEMTMEEGLKGLGNRMGCAMTDNPQASDLVDRVGALPLALAQAASYMRETGTSMVEYLNFYNTAWNDLMKDEDCSGSGIPEYGNRSVYTTWDTSFEYVKRKNEDATNMLQVWSYLNNRDISFEIFNNEQNPDLAEWSSPPEWFCRVVCNKLSFKRIAATLLNCSLIEARYETDSYRVHPVVHEWCRKTLGVDRQLDSLFLAVTSVAFGVPNDDQKDYAKTIHRLLPHASRFSQQLMDMLGNNIQSEQANELHAAFHNLGVLYCHSGRGTWKEAEAMCSRAIAGREKSLGSHHHKTLAALNVLGVLYQEQGRIVDAEAILQRVLAARTDVLGPDHESTIQSVYNLAIIYSTQNKLDEAEKLYQRVLTWRQKALDPNDVRLLNVLTALGVLYRRQGKLAESEAMYLEALAGYEAALGTDHPSKLLVYNETREALH</sequence>
<dbReference type="InterPro" id="IPR029058">
    <property type="entry name" value="AB_hydrolase_fold"/>
</dbReference>
<dbReference type="InterPro" id="IPR027417">
    <property type="entry name" value="P-loop_NTPase"/>
</dbReference>
<evidence type="ECO:0000259" key="3">
    <source>
        <dbReference type="Pfam" id="PF05057"/>
    </source>
</evidence>
<comment type="similarity">
    <text evidence="1">Belongs to the putative lipase ROG1 family.</text>
</comment>
<dbReference type="Gene3D" id="1.25.40.10">
    <property type="entry name" value="Tetratricopeptide repeat domain"/>
    <property type="match status" value="1"/>
</dbReference>
<keyword evidence="5" id="KW-1185">Reference proteome</keyword>
<proteinExistence type="inferred from homology"/>